<dbReference type="AlphaFoldDB" id="A0A4Z2FYM1"/>
<name>A0A4Z2FYM1_9TELE</name>
<gene>
    <name evidence="1" type="ORF">EYF80_044013</name>
</gene>
<proteinExistence type="predicted"/>
<keyword evidence="2" id="KW-1185">Reference proteome</keyword>
<accession>A0A4Z2FYM1</accession>
<reference evidence="1 2" key="1">
    <citation type="submission" date="2019-03" db="EMBL/GenBank/DDBJ databases">
        <title>First draft genome of Liparis tanakae, snailfish: a comprehensive survey of snailfish specific genes.</title>
        <authorList>
            <person name="Kim W."/>
            <person name="Song I."/>
            <person name="Jeong J.-H."/>
            <person name="Kim D."/>
            <person name="Kim S."/>
            <person name="Ryu S."/>
            <person name="Song J.Y."/>
            <person name="Lee S.K."/>
        </authorList>
    </citation>
    <scope>NUCLEOTIDE SEQUENCE [LARGE SCALE GENOMIC DNA]</scope>
    <source>
        <tissue evidence="1">Muscle</tissue>
    </source>
</reference>
<protein>
    <submittedName>
        <fullName evidence="1">Uncharacterized protein</fullName>
    </submittedName>
</protein>
<evidence type="ECO:0000313" key="1">
    <source>
        <dbReference type="EMBL" id="TNN45803.1"/>
    </source>
</evidence>
<dbReference type="EMBL" id="SRLO01000824">
    <property type="protein sequence ID" value="TNN45803.1"/>
    <property type="molecule type" value="Genomic_DNA"/>
</dbReference>
<comment type="caution">
    <text evidence="1">The sequence shown here is derived from an EMBL/GenBank/DDBJ whole genome shotgun (WGS) entry which is preliminary data.</text>
</comment>
<sequence>MASLKASGGRWGGRQLQNNRIVSCQPGCTVEDLSSTWAFPQQNNNCNWPPAALSARSSAPSCWPLSMVLICK</sequence>
<evidence type="ECO:0000313" key="2">
    <source>
        <dbReference type="Proteomes" id="UP000314294"/>
    </source>
</evidence>
<organism evidence="1 2">
    <name type="scientific">Liparis tanakae</name>
    <name type="common">Tanaka's snailfish</name>
    <dbReference type="NCBI Taxonomy" id="230148"/>
    <lineage>
        <taxon>Eukaryota</taxon>
        <taxon>Metazoa</taxon>
        <taxon>Chordata</taxon>
        <taxon>Craniata</taxon>
        <taxon>Vertebrata</taxon>
        <taxon>Euteleostomi</taxon>
        <taxon>Actinopterygii</taxon>
        <taxon>Neopterygii</taxon>
        <taxon>Teleostei</taxon>
        <taxon>Neoteleostei</taxon>
        <taxon>Acanthomorphata</taxon>
        <taxon>Eupercaria</taxon>
        <taxon>Perciformes</taxon>
        <taxon>Cottioidei</taxon>
        <taxon>Cottales</taxon>
        <taxon>Liparidae</taxon>
        <taxon>Liparis</taxon>
    </lineage>
</organism>
<dbReference type="Proteomes" id="UP000314294">
    <property type="component" value="Unassembled WGS sequence"/>
</dbReference>